<dbReference type="OrthoDB" id="6999863at2"/>
<dbReference type="EMBL" id="LT629689">
    <property type="protein sequence ID" value="SDF31250.1"/>
    <property type="molecule type" value="Genomic_DNA"/>
</dbReference>
<name>A0A5C5Q9Y2_9PSED</name>
<evidence type="ECO:0000313" key="3">
    <source>
        <dbReference type="Proteomes" id="UP000182858"/>
    </source>
</evidence>
<reference evidence="1 3" key="1">
    <citation type="submission" date="2016-10" db="EMBL/GenBank/DDBJ databases">
        <authorList>
            <person name="Varghese N."/>
            <person name="Submissions S."/>
        </authorList>
    </citation>
    <scope>NUCLEOTIDE SEQUENCE [LARGE SCALE GENOMIC DNA]</scope>
    <source>
        <strain evidence="1 3">DSM 17835</strain>
    </source>
</reference>
<evidence type="ECO:0000313" key="2">
    <source>
        <dbReference type="EMBL" id="TWS02522.1"/>
    </source>
</evidence>
<evidence type="ECO:0000313" key="4">
    <source>
        <dbReference type="Proteomes" id="UP000317951"/>
    </source>
</evidence>
<accession>A0A5C5Q9Y2</accession>
<dbReference type="AlphaFoldDB" id="A0A5C5Q9Y2"/>
<evidence type="ECO:0000313" key="1">
    <source>
        <dbReference type="EMBL" id="SDF31250.1"/>
    </source>
</evidence>
<reference evidence="2 4" key="2">
    <citation type="submission" date="2019-06" db="EMBL/GenBank/DDBJ databases">
        <title>Pseudomonas bimorpha sp. nov. isolated from bovine raw milk and skim milk concentrate.</title>
        <authorList>
            <person name="Hofmann K."/>
            <person name="Huptas C."/>
            <person name="Doll E."/>
            <person name="Scherer S."/>
            <person name="Wenning M."/>
        </authorList>
    </citation>
    <scope>NUCLEOTIDE SEQUENCE [LARGE SCALE GENOMIC DNA]</scope>
    <source>
        <strain evidence="2 4">DSM 17835</strain>
    </source>
</reference>
<organism evidence="2 4">
    <name type="scientific">Pseudomonas extremaustralis</name>
    <dbReference type="NCBI Taxonomy" id="359110"/>
    <lineage>
        <taxon>Bacteria</taxon>
        <taxon>Pseudomonadati</taxon>
        <taxon>Pseudomonadota</taxon>
        <taxon>Gammaproteobacteria</taxon>
        <taxon>Pseudomonadales</taxon>
        <taxon>Pseudomonadaceae</taxon>
        <taxon>Pseudomonas</taxon>
    </lineage>
</organism>
<dbReference type="RefSeq" id="WP_010565124.1">
    <property type="nucleotide sequence ID" value="NZ_LT629689.1"/>
</dbReference>
<dbReference type="GeneID" id="78554020"/>
<protein>
    <submittedName>
        <fullName evidence="2">Uncharacterized protein</fullName>
    </submittedName>
</protein>
<gene>
    <name evidence="2" type="ORF">FIV36_19665</name>
    <name evidence="1" type="ORF">SAMN05216591_2577</name>
</gene>
<dbReference type="Proteomes" id="UP000317951">
    <property type="component" value="Unassembled WGS sequence"/>
</dbReference>
<dbReference type="EMBL" id="VFET01000017">
    <property type="protein sequence ID" value="TWS02522.1"/>
    <property type="molecule type" value="Genomic_DNA"/>
</dbReference>
<keyword evidence="3" id="KW-1185">Reference proteome</keyword>
<proteinExistence type="predicted"/>
<sequence>MDEISLEQDGVHCTAEYEVHGEELYVYLPDGECRQTTLNGMSAESAALTHLRSYLKKIAKPA</sequence>
<dbReference type="Proteomes" id="UP000182858">
    <property type="component" value="Chromosome I"/>
</dbReference>